<gene>
    <name evidence="1" type="ORF">CLV36_11322</name>
</gene>
<evidence type="ECO:0000313" key="1">
    <source>
        <dbReference type="EMBL" id="PRZ12484.1"/>
    </source>
</evidence>
<evidence type="ECO:0000313" key="2">
    <source>
        <dbReference type="Proteomes" id="UP000238836"/>
    </source>
</evidence>
<sequence length="160" mass="18358">MNSFSAFLRGLKPAYLATHMYELKEIEELKAKGYPNVFIDHEYGGSTIFFKSGKLKNRYIAEMVGVEMNSREEILITGKYLGYPPIASKFFADARHDETLRPKRASFNYYGIKFAGNIEDKTEICEWLWANVPAPVAAVEVKYRKEIKQVKPVHKAVVSR</sequence>
<protein>
    <submittedName>
        <fullName evidence="1">Uncharacterized protein</fullName>
    </submittedName>
</protein>
<dbReference type="RefSeq" id="WP_106343060.1">
    <property type="nucleotide sequence ID" value="NZ_PVTZ01000013.1"/>
</dbReference>
<proteinExistence type="predicted"/>
<organism evidence="1 2">
    <name type="scientific">Laceyella sediminis</name>
    <dbReference type="NCBI Taxonomy" id="573074"/>
    <lineage>
        <taxon>Bacteria</taxon>
        <taxon>Bacillati</taxon>
        <taxon>Bacillota</taxon>
        <taxon>Bacilli</taxon>
        <taxon>Bacillales</taxon>
        <taxon>Thermoactinomycetaceae</taxon>
        <taxon>Laceyella</taxon>
    </lineage>
</organism>
<dbReference type="Proteomes" id="UP000238836">
    <property type="component" value="Unassembled WGS sequence"/>
</dbReference>
<dbReference type="EMBL" id="PVTZ01000013">
    <property type="protein sequence ID" value="PRZ12484.1"/>
    <property type="molecule type" value="Genomic_DNA"/>
</dbReference>
<reference evidence="1 2" key="1">
    <citation type="submission" date="2018-03" db="EMBL/GenBank/DDBJ databases">
        <title>Genomic Encyclopedia of Archaeal and Bacterial Type Strains, Phase II (KMG-II): from individual species to whole genera.</title>
        <authorList>
            <person name="Goeker M."/>
        </authorList>
    </citation>
    <scope>NUCLEOTIDE SEQUENCE [LARGE SCALE GENOMIC DNA]</scope>
    <source>
        <strain evidence="1 2">RHA1</strain>
    </source>
</reference>
<accession>A0ABX5EPH8</accession>
<name>A0ABX5EPH8_9BACL</name>
<keyword evidence="2" id="KW-1185">Reference proteome</keyword>
<comment type="caution">
    <text evidence="1">The sequence shown here is derived from an EMBL/GenBank/DDBJ whole genome shotgun (WGS) entry which is preliminary data.</text>
</comment>